<feature type="transmembrane region" description="Helical" evidence="6">
    <location>
        <begin position="219"/>
        <end position="243"/>
    </location>
</feature>
<sequence length="425" mass="47838">MVKTLKNNKIVGNFFSLASIQVLNYILPVVTLPYLMRVLDLNSYGAYGVAQAMTQYFILFTDYGFNLTATRDISKQREDKKRVSEIFSSVMSAKVLLLVVSFVILVLISLIVPNFRKNILLNILTFGMVVGSVLFPTWFFQGIEEMKVSALLNALSKIFFTIGIFMFVKAKGDIYLVAILNSLGYIIAGCIALGIAIFKYKVRFVRPSFKQIRGQMREGWDIFVSNIASSIYTIGNTLLLGAFTNNTITAYYTGADKIITACSSVISPIIQAVYPHVSRLMNESKIQVIKLTRKIWIGITIVIGAGCVVLLFFSGWIFPIVFGEKYNDSIILIQIMSFLPLIRGWTNVFGVLTMINFGYQRFLSKIYFFASMISLVTMPVLIYFLQDKGAALNLTMIELGIMISMYVLLRKKEINIPKGTIKIEE</sequence>
<feature type="transmembrane region" description="Helical" evidence="6">
    <location>
        <begin position="391"/>
        <end position="409"/>
    </location>
</feature>
<feature type="transmembrane region" description="Helical" evidence="6">
    <location>
        <begin position="86"/>
        <end position="113"/>
    </location>
</feature>
<evidence type="ECO:0000256" key="4">
    <source>
        <dbReference type="ARBA" id="ARBA00022989"/>
    </source>
</evidence>
<keyword evidence="2" id="KW-1003">Cell membrane</keyword>
<feature type="transmembrane region" description="Helical" evidence="6">
    <location>
        <begin position="119"/>
        <end position="139"/>
    </location>
</feature>
<dbReference type="PANTHER" id="PTHR30250">
    <property type="entry name" value="PST FAMILY PREDICTED COLANIC ACID TRANSPORTER"/>
    <property type="match status" value="1"/>
</dbReference>
<evidence type="ECO:0000313" key="7">
    <source>
        <dbReference type="EMBL" id="SER62466.1"/>
    </source>
</evidence>
<evidence type="ECO:0000256" key="3">
    <source>
        <dbReference type="ARBA" id="ARBA00022692"/>
    </source>
</evidence>
<feature type="transmembrane region" description="Helical" evidence="6">
    <location>
        <begin position="151"/>
        <end position="168"/>
    </location>
</feature>
<keyword evidence="5 6" id="KW-0472">Membrane</keyword>
<dbReference type="Pfam" id="PF01943">
    <property type="entry name" value="Polysacc_synt"/>
    <property type="match status" value="1"/>
</dbReference>
<evidence type="ECO:0000256" key="1">
    <source>
        <dbReference type="ARBA" id="ARBA00004651"/>
    </source>
</evidence>
<feature type="transmembrane region" description="Helical" evidence="6">
    <location>
        <begin position="174"/>
        <end position="198"/>
    </location>
</feature>
<feature type="transmembrane region" description="Helical" evidence="6">
    <location>
        <begin position="366"/>
        <end position="385"/>
    </location>
</feature>
<dbReference type="AlphaFoldDB" id="A0A1H9QPN8"/>
<dbReference type="Proteomes" id="UP000198948">
    <property type="component" value="Unassembled WGS sequence"/>
</dbReference>
<feature type="transmembrane region" description="Helical" evidence="6">
    <location>
        <begin position="12"/>
        <end position="32"/>
    </location>
</feature>
<dbReference type="PANTHER" id="PTHR30250:SF11">
    <property type="entry name" value="O-ANTIGEN TRANSPORTER-RELATED"/>
    <property type="match status" value="1"/>
</dbReference>
<keyword evidence="3 6" id="KW-0812">Transmembrane</keyword>
<organism evidence="7 8">
    <name type="scientific">Isobaculum melis</name>
    <dbReference type="NCBI Taxonomy" id="142588"/>
    <lineage>
        <taxon>Bacteria</taxon>
        <taxon>Bacillati</taxon>
        <taxon>Bacillota</taxon>
        <taxon>Bacilli</taxon>
        <taxon>Lactobacillales</taxon>
        <taxon>Carnobacteriaceae</taxon>
        <taxon>Isobaculum</taxon>
    </lineage>
</organism>
<gene>
    <name evidence="7" type="ORF">SAMN04488559_102209</name>
</gene>
<evidence type="ECO:0000313" key="8">
    <source>
        <dbReference type="Proteomes" id="UP000198948"/>
    </source>
</evidence>
<keyword evidence="4 6" id="KW-1133">Transmembrane helix</keyword>
<keyword evidence="8" id="KW-1185">Reference proteome</keyword>
<dbReference type="InterPro" id="IPR050833">
    <property type="entry name" value="Poly_Biosynth_Transport"/>
</dbReference>
<evidence type="ECO:0000256" key="6">
    <source>
        <dbReference type="SAM" id="Phobius"/>
    </source>
</evidence>
<dbReference type="RefSeq" id="WP_092650106.1">
    <property type="nucleotide sequence ID" value="NZ_FOHA01000002.1"/>
</dbReference>
<dbReference type="InterPro" id="IPR002797">
    <property type="entry name" value="Polysacc_synth"/>
</dbReference>
<dbReference type="EMBL" id="FOHA01000002">
    <property type="protein sequence ID" value="SER62466.1"/>
    <property type="molecule type" value="Genomic_DNA"/>
</dbReference>
<protein>
    <submittedName>
        <fullName evidence="7">Polysaccharide transporter, PST family</fullName>
    </submittedName>
</protein>
<dbReference type="OrthoDB" id="9815702at2"/>
<comment type="subcellular location">
    <subcellularLocation>
        <location evidence="1">Cell membrane</location>
        <topology evidence="1">Multi-pass membrane protein</topology>
    </subcellularLocation>
</comment>
<evidence type="ECO:0000256" key="5">
    <source>
        <dbReference type="ARBA" id="ARBA00023136"/>
    </source>
</evidence>
<feature type="transmembrane region" description="Helical" evidence="6">
    <location>
        <begin position="330"/>
        <end position="354"/>
    </location>
</feature>
<evidence type="ECO:0000256" key="2">
    <source>
        <dbReference type="ARBA" id="ARBA00022475"/>
    </source>
</evidence>
<dbReference type="CDD" id="cd13128">
    <property type="entry name" value="MATE_Wzx_like"/>
    <property type="match status" value="1"/>
</dbReference>
<dbReference type="GO" id="GO:0005886">
    <property type="term" value="C:plasma membrane"/>
    <property type="evidence" value="ECO:0007669"/>
    <property type="project" value="UniProtKB-SubCell"/>
</dbReference>
<proteinExistence type="predicted"/>
<accession>A0A1H9QPN8</accession>
<dbReference type="STRING" id="142588.SAMN04488559_102209"/>
<name>A0A1H9QPN8_9LACT</name>
<reference evidence="7 8" key="1">
    <citation type="submission" date="2016-10" db="EMBL/GenBank/DDBJ databases">
        <authorList>
            <person name="de Groot N.N."/>
        </authorList>
    </citation>
    <scope>NUCLEOTIDE SEQUENCE [LARGE SCALE GENOMIC DNA]</scope>
    <source>
        <strain evidence="7 8">DSM 13760</strain>
    </source>
</reference>
<feature type="transmembrane region" description="Helical" evidence="6">
    <location>
        <begin position="295"/>
        <end position="318"/>
    </location>
</feature>